<accession>A0A9N8E4D2</accession>
<dbReference type="EMBL" id="CAICTM010000487">
    <property type="protein sequence ID" value="CAB9511519.1"/>
    <property type="molecule type" value="Genomic_DNA"/>
</dbReference>
<dbReference type="InterPro" id="IPR051961">
    <property type="entry name" value="Fungal_Metabolite_Diox"/>
</dbReference>
<dbReference type="PANTHER" id="PTHR37563">
    <property type="entry name" value="PHYTANOYL-COA DIOXYGENASE FAMILY PROTEIN (AFU_ORTHOLOGUE AFUA_2G03330)"/>
    <property type="match status" value="1"/>
</dbReference>
<evidence type="ECO:0000256" key="1">
    <source>
        <dbReference type="SAM" id="Coils"/>
    </source>
</evidence>
<feature type="region of interest" description="Disordered" evidence="2">
    <location>
        <begin position="415"/>
        <end position="469"/>
    </location>
</feature>
<dbReference type="PANTHER" id="PTHR37563:SF2">
    <property type="entry name" value="PHYTANOYL-COA DIOXYGENASE FAMILY PROTEIN (AFU_ORTHOLOGUE AFUA_2G03330)"/>
    <property type="match status" value="1"/>
</dbReference>
<feature type="region of interest" description="Disordered" evidence="2">
    <location>
        <begin position="699"/>
        <end position="798"/>
    </location>
</feature>
<evidence type="ECO:0000313" key="3">
    <source>
        <dbReference type="EMBL" id="CAB9511519.1"/>
    </source>
</evidence>
<feature type="compositionally biased region" description="Basic and acidic residues" evidence="2">
    <location>
        <begin position="415"/>
        <end position="449"/>
    </location>
</feature>
<feature type="compositionally biased region" description="Acidic residues" evidence="2">
    <location>
        <begin position="215"/>
        <end position="228"/>
    </location>
</feature>
<feature type="compositionally biased region" description="Polar residues" evidence="2">
    <location>
        <begin position="557"/>
        <end position="566"/>
    </location>
</feature>
<gene>
    <name evidence="3" type="ORF">SEMRO_488_G153180.1</name>
</gene>
<feature type="region of interest" description="Disordered" evidence="2">
    <location>
        <begin position="208"/>
        <end position="228"/>
    </location>
</feature>
<feature type="compositionally biased region" description="Polar residues" evidence="2">
    <location>
        <begin position="749"/>
        <end position="759"/>
    </location>
</feature>
<keyword evidence="1" id="KW-0175">Coiled coil</keyword>
<feature type="region of interest" description="Disordered" evidence="2">
    <location>
        <begin position="40"/>
        <end position="87"/>
    </location>
</feature>
<dbReference type="InterPro" id="IPR008775">
    <property type="entry name" value="Phytyl_CoA_dOase-like"/>
</dbReference>
<keyword evidence="4" id="KW-1185">Reference proteome</keyword>
<feature type="region of interest" description="Disordered" evidence="2">
    <location>
        <begin position="1"/>
        <end position="25"/>
    </location>
</feature>
<feature type="coiled-coil region" evidence="1">
    <location>
        <begin position="806"/>
        <end position="841"/>
    </location>
</feature>
<dbReference type="OrthoDB" id="420046at2759"/>
<sequence length="1107" mass="125650">MAKGRSRAAAPTSFKEEKKKPVKAKAATLVKCQPYKIRPTRAAAPSSFKEEKKPAPAAAKKKAAPVVARKRFTPPRKAAQPPPATKFMTCPETGERVFVGTVTLADMKNPPKGEKRKILFKVPSAKIRQTLYDELALCLDDRETRLLPKYGGRPWSIICRVTDNANAGSPFFRWFRGKLELAVLPHLLEKIPDPPKFPGYEQTAEGVRRLRDAQDSDAEEEPEEEYDNLTEEEVQRMESLVGREVSALSQVAWDHRKDTKSGAPLPTITLKWTCPLRQIFQSRKAAWDHAVELAKAEQFVDRFIYGRGKNGCALKPFRPNRKQTLQAGKVRFLRDGLWIVGQEQNWQNDRYKKMYAKQNRQPALKVDGETDVKAVASLSTTASTEPPKKRKRMTGMQLFVTVHRVAHQEARFKELKAEAKRKPRKRNYDNKPVAEEEDMDQKPKSKTLEKVGMPTPPPVKSNNNSAKPAGVVKFGLADADRELRTLWKQELSAEQRKSWETKAQASFHQKLYNDDRLRSAHAEKDGEYTGSGDETDDEVADEDSDKKPAAKARLSKVKSNNGAASDTSDEDDVEEVQFATDNERAIWEIMSEAELECWKGRASETLANIQRDKNTIPPHPLEPYLAYQRKIHYAYFNGESPEDYEERNLKRLKGPARRQYISDNRKQKELLAQGLKIFPADSYALLKEEIEGWVTKGLASAKRKATKRQRKAAKSTATRASTSGHLRVKQGNDDDPELKTLCSPAASRVPSSANTSTPISPSPPLGEPAGVSPNRGSQVQEVATHADDNGKLGNSVNEESAEIRFRRNYEAEEAAAKALREQETKKVAAAAKKQEEEEEAEAIYFEPTTHYCLTEKQIKLCHDACMEHFEDVMRTVKAKDLTRELADGFDVLRERGRGRYDMELPVFETKKFDFLNDISKAPWMPIVKQVLGDDVVLIHKGCFLSLPDAANQKYHQDGPHLHPNSQKPCHSVNVFTPLVDMTMQHGPTEFCLGSHILGQEDWEKRYIETPLPRKGVPVMFDYRLGHRGLANTSKEPRPIVYCTYARARDGKEFRDSVNFSRKRYRKLGEMVEKPMSREERTHKRRVAQEDAYDSWWATRYVPELDET</sequence>
<evidence type="ECO:0000256" key="2">
    <source>
        <dbReference type="SAM" id="MobiDB-lite"/>
    </source>
</evidence>
<protein>
    <submittedName>
        <fullName evidence="3">Uncharacterized protein</fullName>
    </submittedName>
</protein>
<dbReference type="SUPFAM" id="SSF51197">
    <property type="entry name" value="Clavaminate synthase-like"/>
    <property type="match status" value="1"/>
</dbReference>
<organism evidence="3 4">
    <name type="scientific">Seminavis robusta</name>
    <dbReference type="NCBI Taxonomy" id="568900"/>
    <lineage>
        <taxon>Eukaryota</taxon>
        <taxon>Sar</taxon>
        <taxon>Stramenopiles</taxon>
        <taxon>Ochrophyta</taxon>
        <taxon>Bacillariophyta</taxon>
        <taxon>Bacillariophyceae</taxon>
        <taxon>Bacillariophycidae</taxon>
        <taxon>Naviculales</taxon>
        <taxon>Naviculaceae</taxon>
        <taxon>Seminavis</taxon>
    </lineage>
</organism>
<evidence type="ECO:0000313" key="4">
    <source>
        <dbReference type="Proteomes" id="UP001153069"/>
    </source>
</evidence>
<dbReference type="Gene3D" id="2.60.120.620">
    <property type="entry name" value="q2cbj1_9rhob like domain"/>
    <property type="match status" value="1"/>
</dbReference>
<feature type="compositionally biased region" description="Acidic residues" evidence="2">
    <location>
        <begin position="533"/>
        <end position="543"/>
    </location>
</feature>
<proteinExistence type="predicted"/>
<feature type="compositionally biased region" description="Basic and acidic residues" evidence="2">
    <location>
        <begin position="511"/>
        <end position="527"/>
    </location>
</feature>
<feature type="compositionally biased region" description="Low complexity" evidence="2">
    <location>
        <begin position="714"/>
        <end position="723"/>
    </location>
</feature>
<reference evidence="3" key="1">
    <citation type="submission" date="2020-06" db="EMBL/GenBank/DDBJ databases">
        <authorList>
            <consortium name="Plant Systems Biology data submission"/>
        </authorList>
    </citation>
    <scope>NUCLEOTIDE SEQUENCE</scope>
    <source>
        <strain evidence="3">D6</strain>
    </source>
</reference>
<feature type="compositionally biased region" description="Basic residues" evidence="2">
    <location>
        <begin position="701"/>
        <end position="713"/>
    </location>
</feature>
<dbReference type="Proteomes" id="UP001153069">
    <property type="component" value="Unassembled WGS sequence"/>
</dbReference>
<feature type="region of interest" description="Disordered" evidence="2">
    <location>
        <begin position="510"/>
        <end position="575"/>
    </location>
</feature>
<name>A0A9N8E4D2_9STRA</name>
<feature type="compositionally biased region" description="Basic residues" evidence="2">
    <location>
        <begin position="59"/>
        <end position="74"/>
    </location>
</feature>
<dbReference type="AlphaFoldDB" id="A0A9N8E4D2"/>
<dbReference type="Pfam" id="PF05721">
    <property type="entry name" value="PhyH"/>
    <property type="match status" value="1"/>
</dbReference>
<comment type="caution">
    <text evidence="3">The sequence shown here is derived from an EMBL/GenBank/DDBJ whole genome shotgun (WGS) entry which is preliminary data.</text>
</comment>